<sequence>MNAPAAATLPPLLQAALRPLPLAPLDPLLGLVLRAVLRRHPAIFDRLGGHAQKSFGLRPTDLPFALVLTPCPEAPRIAAVRSLPRHGLDARISGPLRALVALAEGEMDGDALFFSRTLTVEGDMEAVLALRNAMDGEGLDLVRDVATALGPLSPLAERLGIRGRRLLDRLSRPRGKPAWS</sequence>
<dbReference type="SUPFAM" id="SSF55718">
    <property type="entry name" value="SCP-like"/>
    <property type="match status" value="1"/>
</dbReference>
<dbReference type="EMBL" id="JAAEDM010000022">
    <property type="protein sequence ID" value="MBR0671591.1"/>
    <property type="molecule type" value="Genomic_DNA"/>
</dbReference>
<dbReference type="InterPro" id="IPR036527">
    <property type="entry name" value="SCP2_sterol-bd_dom_sf"/>
</dbReference>
<organism evidence="2 3">
    <name type="scientific">Neoroseomonas soli</name>
    <dbReference type="NCBI Taxonomy" id="1081025"/>
    <lineage>
        <taxon>Bacteria</taxon>
        <taxon>Pseudomonadati</taxon>
        <taxon>Pseudomonadota</taxon>
        <taxon>Alphaproteobacteria</taxon>
        <taxon>Acetobacterales</taxon>
        <taxon>Acetobacteraceae</taxon>
        <taxon>Neoroseomonas</taxon>
    </lineage>
</organism>
<feature type="domain" description="SCP2" evidence="1">
    <location>
        <begin position="45"/>
        <end position="135"/>
    </location>
</feature>
<dbReference type="RefSeq" id="WP_211861967.1">
    <property type="nucleotide sequence ID" value="NZ_JAAEDM010000022.1"/>
</dbReference>
<dbReference type="AlphaFoldDB" id="A0A9X9WWR2"/>
<reference evidence="2" key="1">
    <citation type="submission" date="2020-01" db="EMBL/GenBank/DDBJ databases">
        <authorList>
            <person name="Rat A."/>
        </authorList>
    </citation>
    <scope>NUCLEOTIDE SEQUENCE</scope>
    <source>
        <strain evidence="2">LMG 31231</strain>
    </source>
</reference>
<protein>
    <submittedName>
        <fullName evidence="2">Sterol-binding protein</fullName>
    </submittedName>
</protein>
<gene>
    <name evidence="2" type="ORF">GXW76_10445</name>
</gene>
<reference evidence="2" key="2">
    <citation type="journal article" date="2021" name="Syst. Appl. Microbiol.">
        <title>Roseomonas hellenica sp. nov., isolated from roots of wild-growing Alkanna tinctoria.</title>
        <authorList>
            <person name="Rat A."/>
            <person name="Naranjo H.D."/>
            <person name="Lebbe L."/>
            <person name="Cnockaert M."/>
            <person name="Krigas N."/>
            <person name="Grigoriadou K."/>
            <person name="Maloupa E."/>
            <person name="Willems A."/>
        </authorList>
    </citation>
    <scope>NUCLEOTIDE SEQUENCE</scope>
    <source>
        <strain evidence="2">LMG 31231</strain>
    </source>
</reference>
<dbReference type="Proteomes" id="UP001138751">
    <property type="component" value="Unassembled WGS sequence"/>
</dbReference>
<proteinExistence type="predicted"/>
<dbReference type="InterPro" id="IPR003033">
    <property type="entry name" value="SCP2_sterol-bd_dom"/>
</dbReference>
<evidence type="ECO:0000259" key="1">
    <source>
        <dbReference type="Pfam" id="PF02036"/>
    </source>
</evidence>
<name>A0A9X9WWR2_9PROT</name>
<keyword evidence="3" id="KW-1185">Reference proteome</keyword>
<dbReference type="Pfam" id="PF02036">
    <property type="entry name" value="SCP2"/>
    <property type="match status" value="1"/>
</dbReference>
<evidence type="ECO:0000313" key="3">
    <source>
        <dbReference type="Proteomes" id="UP001138751"/>
    </source>
</evidence>
<dbReference type="Gene3D" id="3.30.1050.10">
    <property type="entry name" value="SCP2 sterol-binding domain"/>
    <property type="match status" value="1"/>
</dbReference>
<comment type="caution">
    <text evidence="2">The sequence shown here is derived from an EMBL/GenBank/DDBJ whole genome shotgun (WGS) entry which is preliminary data.</text>
</comment>
<accession>A0A9X9WWR2</accession>
<evidence type="ECO:0000313" key="2">
    <source>
        <dbReference type="EMBL" id="MBR0671591.1"/>
    </source>
</evidence>